<evidence type="ECO:0000313" key="2">
    <source>
        <dbReference type="Proteomes" id="UP001175227"/>
    </source>
</evidence>
<dbReference type="Proteomes" id="UP001175227">
    <property type="component" value="Unassembled WGS sequence"/>
</dbReference>
<sequence>MSKLSGISGTVTAIHLEECLQFKFPRRRGVERAESLLKTITDLSMRGISHITTPAVAGLLPDLKRFHTFSFRKDILGLVKRMKAAYPSLEAVCVDWCDFCVDPKWLQQKQKE</sequence>
<protein>
    <submittedName>
        <fullName evidence="1">Uncharacterized protein</fullName>
    </submittedName>
</protein>
<evidence type="ECO:0000313" key="1">
    <source>
        <dbReference type="EMBL" id="KAK0484784.1"/>
    </source>
</evidence>
<name>A0AA39UJ25_9AGAR</name>
<organism evidence="1 2">
    <name type="scientific">Armillaria novae-zelandiae</name>
    <dbReference type="NCBI Taxonomy" id="153914"/>
    <lineage>
        <taxon>Eukaryota</taxon>
        <taxon>Fungi</taxon>
        <taxon>Dikarya</taxon>
        <taxon>Basidiomycota</taxon>
        <taxon>Agaricomycotina</taxon>
        <taxon>Agaricomycetes</taxon>
        <taxon>Agaricomycetidae</taxon>
        <taxon>Agaricales</taxon>
        <taxon>Marasmiineae</taxon>
        <taxon>Physalacriaceae</taxon>
        <taxon>Armillaria</taxon>
    </lineage>
</organism>
<comment type="caution">
    <text evidence="1">The sequence shown here is derived from an EMBL/GenBank/DDBJ whole genome shotgun (WGS) entry which is preliminary data.</text>
</comment>
<dbReference type="EMBL" id="JAUEPR010000005">
    <property type="protein sequence ID" value="KAK0484784.1"/>
    <property type="molecule type" value="Genomic_DNA"/>
</dbReference>
<dbReference type="AlphaFoldDB" id="A0AA39UJ25"/>
<keyword evidence="2" id="KW-1185">Reference proteome</keyword>
<accession>A0AA39UJ25</accession>
<gene>
    <name evidence="1" type="ORF">IW261DRAFT_1591102</name>
</gene>
<proteinExistence type="predicted"/>
<reference evidence="1" key="1">
    <citation type="submission" date="2023-06" db="EMBL/GenBank/DDBJ databases">
        <authorList>
            <consortium name="Lawrence Berkeley National Laboratory"/>
            <person name="Ahrendt S."/>
            <person name="Sahu N."/>
            <person name="Indic B."/>
            <person name="Wong-Bajracharya J."/>
            <person name="Merenyi Z."/>
            <person name="Ke H.-M."/>
            <person name="Monk M."/>
            <person name="Kocsube S."/>
            <person name="Drula E."/>
            <person name="Lipzen A."/>
            <person name="Balint B."/>
            <person name="Henrissat B."/>
            <person name="Andreopoulos B."/>
            <person name="Martin F.M."/>
            <person name="Harder C.B."/>
            <person name="Rigling D."/>
            <person name="Ford K.L."/>
            <person name="Foster G.D."/>
            <person name="Pangilinan J."/>
            <person name="Papanicolaou A."/>
            <person name="Barry K."/>
            <person name="LaButti K."/>
            <person name="Viragh M."/>
            <person name="Koriabine M."/>
            <person name="Yan M."/>
            <person name="Riley R."/>
            <person name="Champramary S."/>
            <person name="Plett K.L."/>
            <person name="Tsai I.J."/>
            <person name="Slot J."/>
            <person name="Sipos G."/>
            <person name="Plett J."/>
            <person name="Nagy L.G."/>
            <person name="Grigoriev I.V."/>
        </authorList>
    </citation>
    <scope>NUCLEOTIDE SEQUENCE</scope>
    <source>
        <strain evidence="1">ICMP 16352</strain>
    </source>
</reference>